<dbReference type="SUPFAM" id="SSF53850">
    <property type="entry name" value="Periplasmic binding protein-like II"/>
    <property type="match status" value="1"/>
</dbReference>
<evidence type="ECO:0000313" key="6">
    <source>
        <dbReference type="EMBL" id="VWC16054.1"/>
    </source>
</evidence>
<dbReference type="Pfam" id="PF03466">
    <property type="entry name" value="LysR_substrate"/>
    <property type="match status" value="1"/>
</dbReference>
<organism evidence="6 8">
    <name type="scientific">Burkholderia arboris</name>
    <dbReference type="NCBI Taxonomy" id="488730"/>
    <lineage>
        <taxon>Bacteria</taxon>
        <taxon>Pseudomonadati</taxon>
        <taxon>Pseudomonadota</taxon>
        <taxon>Betaproteobacteria</taxon>
        <taxon>Burkholderiales</taxon>
        <taxon>Burkholderiaceae</taxon>
        <taxon>Burkholderia</taxon>
        <taxon>Burkholderia cepacia complex</taxon>
    </lineage>
</organism>
<dbReference type="RefSeq" id="WP_059241778.1">
    <property type="nucleotide sequence ID" value="NZ_CABVPX010000028.1"/>
</dbReference>
<dbReference type="EMBL" id="CP109823">
    <property type="protein sequence ID" value="XAE53688.1"/>
    <property type="molecule type" value="Genomic_DNA"/>
</dbReference>
<dbReference type="CDD" id="cd08417">
    <property type="entry name" value="PBP2_Nitroaromatics_like"/>
    <property type="match status" value="1"/>
</dbReference>
<dbReference type="InterPro" id="IPR000847">
    <property type="entry name" value="LysR_HTH_N"/>
</dbReference>
<keyword evidence="4" id="KW-0804">Transcription</keyword>
<dbReference type="InterPro" id="IPR036390">
    <property type="entry name" value="WH_DNA-bd_sf"/>
</dbReference>
<dbReference type="AlphaFoldDB" id="A0A9Q9SN92"/>
<keyword evidence="9" id="KW-1185">Reference proteome</keyword>
<dbReference type="PANTHER" id="PTHR30118">
    <property type="entry name" value="HTH-TYPE TRANSCRIPTIONAL REGULATOR LEUO-RELATED"/>
    <property type="match status" value="1"/>
</dbReference>
<comment type="similarity">
    <text evidence="1">Belongs to the LysR transcriptional regulatory family.</text>
</comment>
<name>A0A9Q9SN92_9BURK</name>
<dbReference type="Proteomes" id="UP000494172">
    <property type="component" value="Unassembled WGS sequence"/>
</dbReference>
<evidence type="ECO:0000313" key="7">
    <source>
        <dbReference type="EMBL" id="XAE53688.1"/>
    </source>
</evidence>
<evidence type="ECO:0000256" key="2">
    <source>
        <dbReference type="ARBA" id="ARBA00023015"/>
    </source>
</evidence>
<dbReference type="Gene3D" id="1.10.10.10">
    <property type="entry name" value="Winged helix-like DNA-binding domain superfamily/Winged helix DNA-binding domain"/>
    <property type="match status" value="1"/>
</dbReference>
<dbReference type="GO" id="GO:0003677">
    <property type="term" value="F:DNA binding"/>
    <property type="evidence" value="ECO:0007669"/>
    <property type="project" value="UniProtKB-KW"/>
</dbReference>
<dbReference type="InterPro" id="IPR050389">
    <property type="entry name" value="LysR-type_TF"/>
</dbReference>
<accession>A0A9Q9SN92</accession>
<evidence type="ECO:0000256" key="3">
    <source>
        <dbReference type="ARBA" id="ARBA00023125"/>
    </source>
</evidence>
<keyword evidence="3" id="KW-0238">DNA-binding</keyword>
<dbReference type="PROSITE" id="PS50931">
    <property type="entry name" value="HTH_LYSR"/>
    <property type="match status" value="1"/>
</dbReference>
<proteinExistence type="inferred from homology"/>
<dbReference type="PRINTS" id="PR00039">
    <property type="entry name" value="HTHLYSR"/>
</dbReference>
<protein>
    <submittedName>
        <fullName evidence="6">LysR family transcriptional regulator</fullName>
    </submittedName>
</protein>
<dbReference type="Pfam" id="PF00126">
    <property type="entry name" value="HTH_1"/>
    <property type="match status" value="1"/>
</dbReference>
<evidence type="ECO:0000256" key="1">
    <source>
        <dbReference type="ARBA" id="ARBA00009437"/>
    </source>
</evidence>
<evidence type="ECO:0000256" key="4">
    <source>
        <dbReference type="ARBA" id="ARBA00023163"/>
    </source>
</evidence>
<gene>
    <name evidence="6" type="ORF">BAR24066_05542</name>
    <name evidence="7" type="ORF">OHZ10_34225</name>
</gene>
<dbReference type="SUPFAM" id="SSF46785">
    <property type="entry name" value="Winged helix' DNA-binding domain"/>
    <property type="match status" value="1"/>
</dbReference>
<evidence type="ECO:0000259" key="5">
    <source>
        <dbReference type="PROSITE" id="PS50931"/>
    </source>
</evidence>
<sequence length="309" mass="34775">MKDVFRQLDLNLLRVFATLMDERNVTRAAARLSLSQSAVSNALSRLRRSLDDTLFEKTTTGIRPTARAQELWAAMQPHFDALRQAISPDTFDPARFSGTFTLAMSDYTVERVMPRLAAYMGRYAPSMRISVVPYDLANLPNLFDRGGVDFAIGGYLNDANRSSGIRTHALWPIQWSCLMRKGHPLEKGALTLPRFLGAQHLDVLFPGTSTPLYDSILAAHSHRRNLLLTLPNYSPALAIIAQSDFIGVLPTSLLDLSPYKDSLISRRLPVQMPVRPYCMIWHQRWDSHAAHQWLRQSIASLFTQASPRA</sequence>
<reference evidence="6 8" key="1">
    <citation type="submission" date="2019-09" db="EMBL/GenBank/DDBJ databases">
        <authorList>
            <person name="Depoorter E."/>
        </authorList>
    </citation>
    <scope>NUCLEOTIDE SEQUENCE [LARGE SCALE GENOMIC DNA]</scope>
    <source>
        <strain evidence="6">LMG 24066</strain>
    </source>
</reference>
<evidence type="ECO:0000313" key="9">
    <source>
        <dbReference type="Proteomes" id="UP001448498"/>
    </source>
</evidence>
<dbReference type="EMBL" id="CABVPX010000028">
    <property type="protein sequence ID" value="VWC16054.1"/>
    <property type="molecule type" value="Genomic_DNA"/>
</dbReference>
<dbReference type="InterPro" id="IPR036388">
    <property type="entry name" value="WH-like_DNA-bd_sf"/>
</dbReference>
<evidence type="ECO:0000313" key="8">
    <source>
        <dbReference type="Proteomes" id="UP000494172"/>
    </source>
</evidence>
<dbReference type="PANTHER" id="PTHR30118:SF6">
    <property type="entry name" value="HTH-TYPE TRANSCRIPTIONAL REGULATOR LEUO"/>
    <property type="match status" value="1"/>
</dbReference>
<dbReference type="Gene3D" id="3.40.190.10">
    <property type="entry name" value="Periplasmic binding protein-like II"/>
    <property type="match status" value="2"/>
</dbReference>
<feature type="domain" description="HTH lysR-type" evidence="5">
    <location>
        <begin position="8"/>
        <end position="65"/>
    </location>
</feature>
<keyword evidence="2" id="KW-0805">Transcription regulation</keyword>
<dbReference type="GO" id="GO:0003700">
    <property type="term" value="F:DNA-binding transcription factor activity"/>
    <property type="evidence" value="ECO:0007669"/>
    <property type="project" value="InterPro"/>
</dbReference>
<dbReference type="Proteomes" id="UP001448498">
    <property type="component" value="Chromosome 2"/>
</dbReference>
<dbReference type="InterPro" id="IPR005119">
    <property type="entry name" value="LysR_subst-bd"/>
</dbReference>
<dbReference type="InterPro" id="IPR037402">
    <property type="entry name" value="YidZ_PBP2"/>
</dbReference>
<reference evidence="7 9" key="2">
    <citation type="submission" date="2022-10" db="EMBL/GenBank/DDBJ databases">
        <title>Genomic of Burkholderia cepacia PN-1.</title>
        <authorList>
            <person name="Yang Y."/>
            <person name="Guan H."/>
            <person name="Huang J."/>
        </authorList>
    </citation>
    <scope>NUCLEOTIDE SEQUENCE [LARGE SCALE GENOMIC DNA]</scope>
    <source>
        <strain evidence="7 9">PN-1</strain>
    </source>
</reference>